<dbReference type="InterPro" id="IPR029062">
    <property type="entry name" value="Class_I_gatase-like"/>
</dbReference>
<dbReference type="GO" id="GO:0008236">
    <property type="term" value="F:serine-type peptidase activity"/>
    <property type="evidence" value="ECO:0007669"/>
    <property type="project" value="UniProtKB-KW"/>
</dbReference>
<dbReference type="SUPFAM" id="SSF52317">
    <property type="entry name" value="Class I glutamine amidotransferase-like"/>
    <property type="match status" value="1"/>
</dbReference>
<dbReference type="PANTHER" id="PTHR36175">
    <property type="entry name" value="CYANOPHYCINASE"/>
    <property type="match status" value="1"/>
</dbReference>
<keyword evidence="2" id="KW-0645">Protease</keyword>
<dbReference type="Gene3D" id="3.40.50.880">
    <property type="match status" value="1"/>
</dbReference>
<protein>
    <submittedName>
        <fullName evidence="5">Unannotated protein</fullName>
    </submittedName>
</protein>
<dbReference type="PANTHER" id="PTHR36175:SF1">
    <property type="entry name" value="CYANOPHYCINASE"/>
    <property type="match status" value="1"/>
</dbReference>
<dbReference type="EMBL" id="CAFBNF010000298">
    <property type="protein sequence ID" value="CAB4961297.1"/>
    <property type="molecule type" value="Genomic_DNA"/>
</dbReference>
<dbReference type="AlphaFoldDB" id="A0A6J7KZT9"/>
<keyword evidence="3" id="KW-0378">Hydrolase</keyword>
<organism evidence="5">
    <name type="scientific">freshwater metagenome</name>
    <dbReference type="NCBI Taxonomy" id="449393"/>
    <lineage>
        <taxon>unclassified sequences</taxon>
        <taxon>metagenomes</taxon>
        <taxon>ecological metagenomes</taxon>
    </lineage>
</organism>
<comment type="similarity">
    <text evidence="1">Belongs to the peptidase S51 family.</text>
</comment>
<reference evidence="5" key="1">
    <citation type="submission" date="2020-05" db="EMBL/GenBank/DDBJ databases">
        <authorList>
            <person name="Chiriac C."/>
            <person name="Salcher M."/>
            <person name="Ghai R."/>
            <person name="Kavagutti S V."/>
        </authorList>
    </citation>
    <scope>NUCLEOTIDE SEQUENCE</scope>
</reference>
<dbReference type="EMBL" id="CAFBOZ010000026">
    <property type="protein sequence ID" value="CAB4994858.1"/>
    <property type="molecule type" value="Genomic_DNA"/>
</dbReference>
<sequence>MTEPGPLALVGSGEYLPQMLAVEASLLAGRPARYVQVPTAAALEGQSTLDRWIALGREQAQRLGVEAVPVVVRNRVDANDDALADLVDGAGLIYLSGGDPTYLAETLAHTAVWKRIHEAWQQGAALAGCSAGAMAMTSWVPSVKRLGRHAGPGLGVLPHLRVIPHFDRMAGWMPDMITRVLLHAPDGVMVLGIDEDTALVGGVDEWRVEGRQSVWLLGHGTRQEFPSGSTLLTPSAQAPPHG</sequence>
<name>A0A6J7KZT9_9ZZZZ</name>
<proteinExistence type="inferred from homology"/>
<evidence type="ECO:0000256" key="4">
    <source>
        <dbReference type="ARBA" id="ARBA00022825"/>
    </source>
</evidence>
<dbReference type="Pfam" id="PF03575">
    <property type="entry name" value="Peptidase_S51"/>
    <property type="match status" value="1"/>
</dbReference>
<accession>A0A6J7KZT9</accession>
<evidence type="ECO:0000256" key="1">
    <source>
        <dbReference type="ARBA" id="ARBA00006534"/>
    </source>
</evidence>
<keyword evidence="4" id="KW-0720">Serine protease</keyword>
<dbReference type="InterPro" id="IPR005320">
    <property type="entry name" value="Peptidase_S51"/>
</dbReference>
<evidence type="ECO:0000313" key="5">
    <source>
        <dbReference type="EMBL" id="CAB4961297.1"/>
    </source>
</evidence>
<evidence type="ECO:0000256" key="3">
    <source>
        <dbReference type="ARBA" id="ARBA00022801"/>
    </source>
</evidence>
<gene>
    <name evidence="5" type="ORF">UFOPK3773_02008</name>
    <name evidence="6" type="ORF">UFOPK3992_00286</name>
</gene>
<evidence type="ECO:0000313" key="6">
    <source>
        <dbReference type="EMBL" id="CAB4994858.1"/>
    </source>
</evidence>
<evidence type="ECO:0000256" key="2">
    <source>
        <dbReference type="ARBA" id="ARBA00022670"/>
    </source>
</evidence>
<dbReference type="GO" id="GO:0006508">
    <property type="term" value="P:proteolysis"/>
    <property type="evidence" value="ECO:0007669"/>
    <property type="project" value="UniProtKB-KW"/>
</dbReference>